<keyword evidence="2" id="KW-1185">Reference proteome</keyword>
<reference evidence="1 2" key="1">
    <citation type="submission" date="2016-10" db="EMBL/GenBank/DDBJ databases">
        <authorList>
            <person name="Varghese N."/>
            <person name="Submissions S."/>
        </authorList>
    </citation>
    <scope>NUCLEOTIDE SEQUENCE [LARGE SCALE GENOMIC DNA]</scope>
    <source>
        <strain evidence="1 2">DSM 2373</strain>
    </source>
</reference>
<protein>
    <recommendedName>
        <fullName evidence="3">Two component regulator propeller</fullName>
    </recommendedName>
</protein>
<dbReference type="STRING" id="2200.GCA_001571405_00341"/>
<dbReference type="RefSeq" id="WP_066954519.1">
    <property type="nucleotide sequence ID" value="NZ_BCNX01000003.1"/>
</dbReference>
<accession>A0A1G9AHT8</accession>
<name>A0A1G9AHT8_9EURY</name>
<organism evidence="1 2">
    <name type="scientific">Methanoculleus thermophilus</name>
    <dbReference type="NCBI Taxonomy" id="2200"/>
    <lineage>
        <taxon>Archaea</taxon>
        <taxon>Methanobacteriati</taxon>
        <taxon>Methanobacteriota</taxon>
        <taxon>Stenosarchaea group</taxon>
        <taxon>Methanomicrobia</taxon>
        <taxon>Methanomicrobiales</taxon>
        <taxon>Methanomicrobiaceae</taxon>
        <taxon>Methanoculleus</taxon>
    </lineage>
</organism>
<dbReference type="PRINTS" id="PR00173">
    <property type="entry name" value="EDTRNSPORT"/>
</dbReference>
<gene>
    <name evidence="1" type="ORF">SAMN04488571_10646</name>
</gene>
<dbReference type="OrthoDB" id="109066at2157"/>
<evidence type="ECO:0000313" key="1">
    <source>
        <dbReference type="EMBL" id="SDK26394.1"/>
    </source>
</evidence>
<evidence type="ECO:0008006" key="3">
    <source>
        <dbReference type="Google" id="ProtNLM"/>
    </source>
</evidence>
<proteinExistence type="predicted"/>
<dbReference type="Proteomes" id="UP000326500">
    <property type="component" value="Unassembled WGS sequence"/>
</dbReference>
<sequence>MHRVLILSLIVLSLLVPASSALYIKEPDFYTGIASAGVKDVTNGLYGDVIFATDYGISVYTEDGTWYSLNPRHPGETAYGWLTPLDAMVSAIALDAEGCLWIGYPKGLQFGDEAGYQVIDDPVLLKNRNINSITRWGDEMWVATGRAGLLRYHDGNWTWYKPFGPEGLECYTVLSMAVDAASDALVIGSEKDGIQVLKNNSGVISFESVTYRGEPLRGISEVRVNPFGGVYLFNRTTVLQRTPDGEVVPVLDSGSLSAFPVYINDIAATPDGMLLVASTNGIYGWDGMNVTLHITSGDGIRSNAVKKLFIDAAERCWFVVPGNVGYIPLPAGLASLDLSAVSTQTTPEVPVTTALPETPQETLAPEVTPGVTPGESQGALERVWASLGGRLGSVIGR</sequence>
<dbReference type="Gene3D" id="2.130.10.10">
    <property type="entry name" value="YVTN repeat-like/Quinoprotein amine dehydrogenase"/>
    <property type="match status" value="1"/>
</dbReference>
<evidence type="ECO:0000313" key="2">
    <source>
        <dbReference type="Proteomes" id="UP000326500"/>
    </source>
</evidence>
<dbReference type="EMBL" id="FNFT01000006">
    <property type="protein sequence ID" value="SDK26394.1"/>
    <property type="molecule type" value="Genomic_DNA"/>
</dbReference>
<dbReference type="InterPro" id="IPR015943">
    <property type="entry name" value="WD40/YVTN_repeat-like_dom_sf"/>
</dbReference>
<dbReference type="AlphaFoldDB" id="A0A1G9AHT8"/>
<dbReference type="SUPFAM" id="SSF63829">
    <property type="entry name" value="Calcium-dependent phosphotriesterase"/>
    <property type="match status" value="1"/>
</dbReference>